<dbReference type="PIRSF" id="PIRSF018266">
    <property type="entry name" value="FecR"/>
    <property type="match status" value="1"/>
</dbReference>
<sequence>MPDRYEIEQLVINDSFINYCFNRNPSDTAHWKNYLSEHPEEAATFAEARELVLGISLMLIETKEEEETAVIPMHPRRKNLQTLFAAAAIAAVIAVSTFFLFRNKPEVSTPQLYAFSTALAEKRTIKLPDSSTVILNAGSELLLDKDFGRKNRSVSLKGEALFDVQHDAQMPFTVGVEGYDVKVLGTVFNVKAYPGDKKSETSLISGKVEIYLKHTASAYKTLLPKEKFVIVKDLEALPASKAADIKPRTPSTTIMPLSYNRNQVNVETAWSQNRLVFENETFSDIRQKLERWFNVQIIFEDKVVEQYTFTATFEKEDINQVMKALQASYGFKYNIKGKEVKISHQNRR</sequence>
<dbReference type="Gene3D" id="2.60.120.1440">
    <property type="match status" value="1"/>
</dbReference>
<dbReference type="Proteomes" id="UP000185003">
    <property type="component" value="Unassembled WGS sequence"/>
</dbReference>
<dbReference type="GO" id="GO:0016989">
    <property type="term" value="F:sigma factor antagonist activity"/>
    <property type="evidence" value="ECO:0007669"/>
    <property type="project" value="TreeGrafter"/>
</dbReference>
<dbReference type="InterPro" id="IPR032508">
    <property type="entry name" value="FecR_C"/>
</dbReference>
<keyword evidence="1" id="KW-1133">Transmembrane helix</keyword>
<dbReference type="OrthoDB" id="1523735at2"/>
<protein>
    <submittedName>
        <fullName evidence="4">Ferric-dicitrate binding protein FerR, regulates iron transport through sigma-19</fullName>
    </submittedName>
</protein>
<evidence type="ECO:0000256" key="1">
    <source>
        <dbReference type="SAM" id="Phobius"/>
    </source>
</evidence>
<dbReference type="Pfam" id="PF16344">
    <property type="entry name" value="FecR_C"/>
    <property type="match status" value="1"/>
</dbReference>
<dbReference type="InterPro" id="IPR006860">
    <property type="entry name" value="FecR"/>
</dbReference>
<dbReference type="Gene3D" id="3.55.50.30">
    <property type="match status" value="1"/>
</dbReference>
<evidence type="ECO:0000259" key="3">
    <source>
        <dbReference type="Pfam" id="PF16344"/>
    </source>
</evidence>
<dbReference type="EMBL" id="FSRA01000001">
    <property type="protein sequence ID" value="SIO07629.1"/>
    <property type="molecule type" value="Genomic_DNA"/>
</dbReference>
<feature type="domain" description="Protein FecR C-terminal" evidence="3">
    <location>
        <begin position="274"/>
        <end position="342"/>
    </location>
</feature>
<dbReference type="Pfam" id="PF04773">
    <property type="entry name" value="FecR"/>
    <property type="match status" value="1"/>
</dbReference>
<accession>A0A1N6GJD7</accession>
<dbReference type="PANTHER" id="PTHR30273:SF2">
    <property type="entry name" value="PROTEIN FECR"/>
    <property type="match status" value="1"/>
</dbReference>
<evidence type="ECO:0000259" key="2">
    <source>
        <dbReference type="Pfam" id="PF04773"/>
    </source>
</evidence>
<keyword evidence="1" id="KW-0472">Membrane</keyword>
<proteinExistence type="predicted"/>
<dbReference type="STRING" id="536979.SAMN04488055_2807"/>
<feature type="domain" description="FecR protein" evidence="2">
    <location>
        <begin position="116"/>
        <end position="209"/>
    </location>
</feature>
<reference evidence="4 5" key="1">
    <citation type="submission" date="2016-11" db="EMBL/GenBank/DDBJ databases">
        <authorList>
            <person name="Jaros S."/>
            <person name="Januszkiewicz K."/>
            <person name="Wedrychowicz H."/>
        </authorList>
    </citation>
    <scope>NUCLEOTIDE SEQUENCE [LARGE SCALE GENOMIC DNA]</scope>
    <source>
        <strain evidence="4 5">DSM 24787</strain>
    </source>
</reference>
<name>A0A1N6GJD7_9BACT</name>
<dbReference type="PANTHER" id="PTHR30273">
    <property type="entry name" value="PERIPLASMIC SIGNAL SENSOR AND SIGMA FACTOR ACTIVATOR FECR-RELATED"/>
    <property type="match status" value="1"/>
</dbReference>
<dbReference type="AlphaFoldDB" id="A0A1N6GJD7"/>
<feature type="transmembrane region" description="Helical" evidence="1">
    <location>
        <begin position="83"/>
        <end position="101"/>
    </location>
</feature>
<evidence type="ECO:0000313" key="5">
    <source>
        <dbReference type="Proteomes" id="UP000185003"/>
    </source>
</evidence>
<gene>
    <name evidence="4" type="ORF">SAMN04488055_2807</name>
</gene>
<dbReference type="InterPro" id="IPR012373">
    <property type="entry name" value="Ferrdict_sens_TM"/>
</dbReference>
<organism evidence="4 5">
    <name type="scientific">Chitinophaga niabensis</name>
    <dbReference type="NCBI Taxonomy" id="536979"/>
    <lineage>
        <taxon>Bacteria</taxon>
        <taxon>Pseudomonadati</taxon>
        <taxon>Bacteroidota</taxon>
        <taxon>Chitinophagia</taxon>
        <taxon>Chitinophagales</taxon>
        <taxon>Chitinophagaceae</taxon>
        <taxon>Chitinophaga</taxon>
    </lineage>
</organism>
<keyword evidence="5" id="KW-1185">Reference proteome</keyword>
<evidence type="ECO:0000313" key="4">
    <source>
        <dbReference type="EMBL" id="SIO07629.1"/>
    </source>
</evidence>
<keyword evidence="1" id="KW-0812">Transmembrane</keyword>
<dbReference type="RefSeq" id="WP_074239829.1">
    <property type="nucleotide sequence ID" value="NZ_FSRA01000001.1"/>
</dbReference>